<dbReference type="Pfam" id="PF00432">
    <property type="entry name" value="Prenyltrans"/>
    <property type="match status" value="1"/>
</dbReference>
<comment type="function">
    <text evidence="9">Catalyzes the transfer of a farnesyl moiety from farnesyl diphosphate to a cysteine at the fourth position from the C-terminus of several proteins. The beta subunit is responsible for peptide-binding.</text>
</comment>
<dbReference type="EC" id="2.5.1.58" evidence="2 9"/>
<evidence type="ECO:0000313" key="12">
    <source>
        <dbReference type="EMBL" id="PUU83934.1"/>
    </source>
</evidence>
<dbReference type="CDD" id="cd02893">
    <property type="entry name" value="FTase"/>
    <property type="match status" value="1"/>
</dbReference>
<evidence type="ECO:0000256" key="7">
    <source>
        <dbReference type="ARBA" id="ARBA00022737"/>
    </source>
</evidence>
<keyword evidence="13" id="KW-1185">Reference proteome</keyword>
<comment type="cofactor">
    <cofactor evidence="9">
        <name>Zn(2+)</name>
        <dbReference type="ChEBI" id="CHEBI:29105"/>
    </cofactor>
    <text evidence="9">Binds 1 zinc ion per subunit.</text>
</comment>
<dbReference type="InterPro" id="IPR045089">
    <property type="entry name" value="PGGT1B-like"/>
</dbReference>
<evidence type="ECO:0000256" key="9">
    <source>
        <dbReference type="RuleBase" id="RU365056"/>
    </source>
</evidence>
<comment type="similarity">
    <text evidence="1 9">Belongs to the protein prenyltransferase subunit beta family.</text>
</comment>
<comment type="subunit">
    <text evidence="9">Heterodimer of an alpha and a beta subunit.</text>
</comment>
<evidence type="ECO:0000259" key="11">
    <source>
        <dbReference type="Pfam" id="PF00432"/>
    </source>
</evidence>
<evidence type="ECO:0000256" key="2">
    <source>
        <dbReference type="ARBA" id="ARBA00012702"/>
    </source>
</evidence>
<proteinExistence type="inferred from homology"/>
<evidence type="ECO:0000256" key="4">
    <source>
        <dbReference type="ARBA" id="ARBA00022602"/>
    </source>
</evidence>
<dbReference type="OrthoDB" id="10261146at2759"/>
<keyword evidence="8 9" id="KW-0862">Zinc</keyword>
<dbReference type="EMBL" id="NESQ01000005">
    <property type="protein sequence ID" value="PUU83934.1"/>
    <property type="molecule type" value="Genomic_DNA"/>
</dbReference>
<name>A0A2T7A879_TUBBO</name>
<dbReference type="Proteomes" id="UP000244722">
    <property type="component" value="Unassembled WGS sequence"/>
</dbReference>
<gene>
    <name evidence="12" type="ORF">B9Z19DRAFT_1060538</name>
</gene>
<dbReference type="GO" id="GO:0097354">
    <property type="term" value="P:prenylation"/>
    <property type="evidence" value="ECO:0007669"/>
    <property type="project" value="UniProtKB-UniRule"/>
</dbReference>
<evidence type="ECO:0000256" key="6">
    <source>
        <dbReference type="ARBA" id="ARBA00022723"/>
    </source>
</evidence>
<dbReference type="InterPro" id="IPR008930">
    <property type="entry name" value="Terpenoid_cyclase/PrenylTrfase"/>
</dbReference>
<keyword evidence="4 9" id="KW-0637">Prenyltransferase</keyword>
<evidence type="ECO:0000256" key="10">
    <source>
        <dbReference type="SAM" id="MobiDB-lite"/>
    </source>
</evidence>
<dbReference type="Gene3D" id="1.50.10.20">
    <property type="match status" value="1"/>
</dbReference>
<dbReference type="GO" id="GO:0008270">
    <property type="term" value="F:zinc ion binding"/>
    <property type="evidence" value="ECO:0007669"/>
    <property type="project" value="UniProtKB-UniRule"/>
</dbReference>
<protein>
    <recommendedName>
        <fullName evidence="3 9">Protein farnesyltransferase subunit beta</fullName>
        <shortName evidence="9">FTase-beta</shortName>
        <ecNumber evidence="2 9">2.5.1.58</ecNumber>
    </recommendedName>
</protein>
<accession>A0A2T7A879</accession>
<dbReference type="GO" id="GO:0004660">
    <property type="term" value="F:protein farnesyltransferase activity"/>
    <property type="evidence" value="ECO:0007669"/>
    <property type="project" value="UniProtKB-UniRule"/>
</dbReference>
<keyword evidence="6 9" id="KW-0479">Metal-binding</keyword>
<dbReference type="STRING" id="42251.A0A2T7A879"/>
<reference evidence="12 13" key="1">
    <citation type="submission" date="2017-04" db="EMBL/GenBank/DDBJ databases">
        <title>Draft genome sequence of Tuber borchii Vittad., a whitish edible truffle.</title>
        <authorList>
            <consortium name="DOE Joint Genome Institute"/>
            <person name="Murat C."/>
            <person name="Kuo A."/>
            <person name="Barry K.W."/>
            <person name="Clum A."/>
            <person name="Dockter R.B."/>
            <person name="Fauchery L."/>
            <person name="Iotti M."/>
            <person name="Kohler A."/>
            <person name="Labutti K."/>
            <person name="Lindquist E.A."/>
            <person name="Lipzen A."/>
            <person name="Ohm R.A."/>
            <person name="Wang M."/>
            <person name="Grigoriev I.V."/>
            <person name="Zambonelli A."/>
            <person name="Martin F.M."/>
        </authorList>
    </citation>
    <scope>NUCLEOTIDE SEQUENCE [LARGE SCALE GENOMIC DNA]</scope>
    <source>
        <strain evidence="12 13">Tbo3840</strain>
    </source>
</reference>
<evidence type="ECO:0000313" key="13">
    <source>
        <dbReference type="Proteomes" id="UP000244722"/>
    </source>
</evidence>
<dbReference type="PANTHER" id="PTHR11774">
    <property type="entry name" value="GERANYLGERANYL TRANSFERASE TYPE BETA SUBUNIT"/>
    <property type="match status" value="1"/>
</dbReference>
<dbReference type="PANTHER" id="PTHR11774:SF6">
    <property type="entry name" value="PROTEIN FARNESYLTRANSFERASE SUBUNIT BETA"/>
    <property type="match status" value="1"/>
</dbReference>
<evidence type="ECO:0000256" key="5">
    <source>
        <dbReference type="ARBA" id="ARBA00022679"/>
    </source>
</evidence>
<comment type="catalytic activity">
    <reaction evidence="9">
        <text>L-cysteinyl-[protein] + (2E,6E)-farnesyl diphosphate = S-(2E,6E)-farnesyl-L-cysteinyl-[protein] + diphosphate</text>
        <dbReference type="Rhea" id="RHEA:13345"/>
        <dbReference type="Rhea" id="RHEA-COMP:10131"/>
        <dbReference type="Rhea" id="RHEA-COMP:11535"/>
        <dbReference type="ChEBI" id="CHEBI:29950"/>
        <dbReference type="ChEBI" id="CHEBI:33019"/>
        <dbReference type="ChEBI" id="CHEBI:86019"/>
        <dbReference type="ChEBI" id="CHEBI:175763"/>
    </reaction>
</comment>
<feature type="compositionally biased region" description="Low complexity" evidence="10">
    <location>
        <begin position="1"/>
        <end position="27"/>
    </location>
</feature>
<evidence type="ECO:0000256" key="1">
    <source>
        <dbReference type="ARBA" id="ARBA00010497"/>
    </source>
</evidence>
<keyword evidence="5 9" id="KW-0808">Transferase</keyword>
<dbReference type="SUPFAM" id="SSF48239">
    <property type="entry name" value="Terpenoid cyclases/Protein prenyltransferases"/>
    <property type="match status" value="1"/>
</dbReference>
<dbReference type="GO" id="GO:0005965">
    <property type="term" value="C:protein farnesyltransferase complex"/>
    <property type="evidence" value="ECO:0007669"/>
    <property type="project" value="UniProtKB-UniRule"/>
</dbReference>
<feature type="domain" description="Prenyltransferase alpha-alpha toroid" evidence="11">
    <location>
        <begin position="122"/>
        <end position="505"/>
    </location>
</feature>
<organism evidence="12 13">
    <name type="scientific">Tuber borchii</name>
    <name type="common">White truffle</name>
    <dbReference type="NCBI Taxonomy" id="42251"/>
    <lineage>
        <taxon>Eukaryota</taxon>
        <taxon>Fungi</taxon>
        <taxon>Dikarya</taxon>
        <taxon>Ascomycota</taxon>
        <taxon>Pezizomycotina</taxon>
        <taxon>Pezizomycetes</taxon>
        <taxon>Pezizales</taxon>
        <taxon>Tuberaceae</taxon>
        <taxon>Tuber</taxon>
    </lineage>
</organism>
<dbReference type="InterPro" id="IPR001330">
    <property type="entry name" value="Prenyltrans"/>
</dbReference>
<dbReference type="AlphaFoldDB" id="A0A2T7A879"/>
<evidence type="ECO:0000256" key="3">
    <source>
        <dbReference type="ARBA" id="ARBA00015798"/>
    </source>
</evidence>
<dbReference type="InterPro" id="IPR026872">
    <property type="entry name" value="FTB"/>
</dbReference>
<evidence type="ECO:0000256" key="8">
    <source>
        <dbReference type="ARBA" id="ARBA00022833"/>
    </source>
</evidence>
<comment type="caution">
    <text evidence="12">The sequence shown here is derived from an EMBL/GenBank/DDBJ whole genome shotgun (WGS) entry which is preliminary data.</text>
</comment>
<keyword evidence="7" id="KW-0677">Repeat</keyword>
<sequence>MSAASLSSAPSSKAPSNPTTRTPSTPSEVFDDILSSAQPPPTYSQQTWNPSNPYFPHYHNQNMSSTAITTPPEPLIPPTPALFTTPPILQDTLQTHSSKDQLATAEICMKHLSNPSDPFPILSRREHIAFLESGILGGQNGKLHRGMVALDASRPWIIYWCLQGLASLGVDVGKYRERVISSLRPLQNASGGFGGGNGQESHITSSYAAVLALAVVGRGDENGEEGEALEVVDRRTMFHWLHEIKDWESGGFRVCIGGEEDVRGVYCALVILALLGLPTSGNLVKGTKEYLGRCQTYEGGFGATPNGNEAHGGYAFCTLAGLCILGEPAVVLKKYLDMDRLVSWLSARQYAPEGGLSGRTNKLVDGCYSTWVGGCWALIEAGINGPQDGNEETLGEKKVVGSLWSREGLARYIMNCCQSPKGGLRDKPGKGADYYHSNYILLGLASTQNYFYYTSSPIPLSSPPPSSPSNPESGDIPIPLAAPFLWHYSPRIPSNTPNVAEAIVKDMPAWPDDVTEEDLLPGQEVESDRLKVHHPIFNIPFERAGEIEAWWKGKMGF</sequence>
<feature type="region of interest" description="Disordered" evidence="10">
    <location>
        <begin position="1"/>
        <end position="49"/>
    </location>
</feature>